<dbReference type="AlphaFoldDB" id="G3NMF0"/>
<proteinExistence type="predicted"/>
<dbReference type="Ensembl" id="ENSGACT00000006530.1">
    <property type="protein sequence ID" value="ENSGACP00000006513.1"/>
    <property type="gene ID" value="ENSGACG00000004933.1"/>
</dbReference>
<reference evidence="1" key="1">
    <citation type="submission" date="2006-01" db="EMBL/GenBank/DDBJ databases">
        <authorList>
            <person name="Lindblad-Toh K."/>
            <person name="Mauceli E."/>
            <person name="Grabherr M."/>
            <person name="Chang J.L."/>
            <person name="Lander E.S."/>
        </authorList>
    </citation>
    <scope>NUCLEOTIDE SEQUENCE [LARGE SCALE GENOMIC DNA]</scope>
</reference>
<organism evidence="1">
    <name type="scientific">Gasterosteus aculeatus</name>
    <name type="common">Three-spined stickleback</name>
    <dbReference type="NCBI Taxonomy" id="69293"/>
    <lineage>
        <taxon>Eukaryota</taxon>
        <taxon>Metazoa</taxon>
        <taxon>Chordata</taxon>
        <taxon>Craniata</taxon>
        <taxon>Vertebrata</taxon>
        <taxon>Euteleostomi</taxon>
        <taxon>Actinopterygii</taxon>
        <taxon>Neopterygii</taxon>
        <taxon>Teleostei</taxon>
        <taxon>Neoteleostei</taxon>
        <taxon>Acanthomorphata</taxon>
        <taxon>Eupercaria</taxon>
        <taxon>Perciformes</taxon>
        <taxon>Cottioidei</taxon>
        <taxon>Gasterosteales</taxon>
        <taxon>Gasterosteidae</taxon>
        <taxon>Gasterosteus</taxon>
    </lineage>
</organism>
<dbReference type="InParanoid" id="G3NMF0"/>
<sequence>MLQKNAGGRSLYIVTDADVGTIFSCGLIQRDHVRRIWGALPWSPGRSSVEQKAAEPSTKGHGAGCIVGNGGLRFCQGTKHKRLLNC</sequence>
<accession>G3NMF0</accession>
<protein>
    <submittedName>
        <fullName evidence="1">Uncharacterized protein</fullName>
    </submittedName>
</protein>
<reference evidence="1" key="2">
    <citation type="submission" date="2024-04" db="UniProtKB">
        <authorList>
            <consortium name="Ensembl"/>
        </authorList>
    </citation>
    <scope>IDENTIFICATION</scope>
</reference>
<dbReference type="Bgee" id="ENSGACG00000004933">
    <property type="expression patterns" value="Expressed in testis and 13 other cell types or tissues"/>
</dbReference>
<name>G3NMF0_GASAC</name>
<evidence type="ECO:0000313" key="1">
    <source>
        <dbReference type="Ensembl" id="ENSGACP00000006513.1"/>
    </source>
</evidence>